<gene>
    <name evidence="1" type="ORF">HMPREF0877_0152</name>
</gene>
<evidence type="ECO:0000313" key="2">
    <source>
        <dbReference type="Proteomes" id="UP000004528"/>
    </source>
</evidence>
<reference evidence="1 2" key="1">
    <citation type="submission" date="2009-04" db="EMBL/GenBank/DDBJ databases">
        <authorList>
            <person name="Qin X."/>
            <person name="Bachman B."/>
            <person name="Battles P."/>
            <person name="Bell A."/>
            <person name="Bess C."/>
            <person name="Bickham C."/>
            <person name="Chaboub L."/>
            <person name="Chen D."/>
            <person name="Coyle M."/>
            <person name="Deiros D.R."/>
            <person name="Dinh H."/>
            <person name="Forbes L."/>
            <person name="Fowler G."/>
            <person name="Francisco L."/>
            <person name="Fu Q."/>
            <person name="Gubbala S."/>
            <person name="Hale W."/>
            <person name="Han Y."/>
            <person name="Hemphill L."/>
            <person name="Highlander S.K."/>
            <person name="Hirani K."/>
            <person name="Hogues M."/>
            <person name="Jackson L."/>
            <person name="Jakkamsetti A."/>
            <person name="Javaid M."/>
            <person name="Jiang H."/>
            <person name="Korchina V."/>
            <person name="Kovar C."/>
            <person name="Lara F."/>
            <person name="Lee S."/>
            <person name="Mata R."/>
            <person name="Mathew T."/>
            <person name="Moen C."/>
            <person name="Morales K."/>
            <person name="Munidasa M."/>
            <person name="Nazareth L."/>
            <person name="Ngo R."/>
            <person name="Nguyen L."/>
            <person name="Okwuonu G."/>
            <person name="Ongeri F."/>
            <person name="Patil S."/>
            <person name="Petrosino J."/>
            <person name="Pham C."/>
            <person name="Pham P."/>
            <person name="Pu L.-L."/>
            <person name="Puazo M."/>
            <person name="Raj R."/>
            <person name="Reid J."/>
            <person name="Rouhana J."/>
            <person name="Saada N."/>
            <person name="Shang Y."/>
            <person name="Simmons D."/>
            <person name="Thornton R."/>
            <person name="Warren J."/>
            <person name="Weissenberger G."/>
            <person name="Zhang J."/>
            <person name="Zhang L."/>
            <person name="Zhou C."/>
            <person name="Zhu D."/>
            <person name="Muzny D."/>
            <person name="Worley K."/>
            <person name="Gibbs R."/>
        </authorList>
    </citation>
    <scope>NUCLEOTIDE SEQUENCE [LARGE SCALE GENOMIC DNA]</scope>
    <source>
        <strain evidence="1 2">ATCC 33313</strain>
    </source>
</reference>
<comment type="caution">
    <text evidence="1">The sequence shown here is derived from an EMBL/GenBank/DDBJ whole genome shotgun (WGS) entry which is preliminary data.</text>
</comment>
<dbReference type="AlphaFoldDB" id="C5R857"/>
<dbReference type="Proteomes" id="UP000004528">
    <property type="component" value="Unassembled WGS sequence"/>
</dbReference>
<dbReference type="EMBL" id="ACKU01000004">
    <property type="protein sequence ID" value="EER75641.1"/>
    <property type="molecule type" value="Genomic_DNA"/>
</dbReference>
<dbReference type="STRING" id="585506.HMPREF0877_0152"/>
<proteinExistence type="predicted"/>
<name>C5R857_WEIPA</name>
<sequence length="75" mass="8876">MSLDEYMDWLSKEEPTIYDNVENVMTLSEFINSDDIWYWITVGSYSTLSNDLADVEDFTEDNIVTVKRVTEEDFF</sequence>
<dbReference type="HOGENOM" id="CLU_2670172_0_0_9"/>
<organism evidence="1 2">
    <name type="scientific">Weissella paramesenteroides ATCC 33313</name>
    <dbReference type="NCBI Taxonomy" id="585506"/>
    <lineage>
        <taxon>Bacteria</taxon>
        <taxon>Bacillati</taxon>
        <taxon>Bacillota</taxon>
        <taxon>Bacilli</taxon>
        <taxon>Lactobacillales</taxon>
        <taxon>Lactobacillaceae</taxon>
        <taxon>Weissella</taxon>
    </lineage>
</organism>
<evidence type="ECO:0000313" key="1">
    <source>
        <dbReference type="EMBL" id="EER75641.1"/>
    </source>
</evidence>
<dbReference type="RefSeq" id="WP_002829075.1">
    <property type="nucleotide sequence ID" value="NZ_GG697136.1"/>
</dbReference>
<accession>C5R857</accession>
<protein>
    <submittedName>
        <fullName evidence="1">Uncharacterized protein</fullName>
    </submittedName>
</protein>
<keyword evidence="2" id="KW-1185">Reference proteome</keyword>